<sequence>MVATNVNPSEKYRNRAAWISAIASVFIFLIKMGAYRLTGSAAVLSDALESIVNVVASIVALFVIRFASQPADAEHPYGHGKAEYFSAAFEGGLIFFAALMIIGESLKALINHEPAQKLELGVLIIGGAAFLNLLLGVYLKQMGKKHHSEALQASGAHVISDVTTTVGVMVGLGLVLWTKIEWLDPAIAILVGLQLAFQGFKIVRQSWGGLLDEMDEGSLENLTNALQKNRMPGIIDIHHLRIIRSGSFHHVDAHLVVPEFWNMLQAHNETHDFERKVVQDYPVDGEIAFHLDPCKKSFCEICDLENCPIRRVPFKTLRPFTVKSLTGGPAATNPLAYENANRSN</sequence>
<dbReference type="InterPro" id="IPR027470">
    <property type="entry name" value="Cation_efflux_CTD"/>
</dbReference>
<dbReference type="SUPFAM" id="SSF161111">
    <property type="entry name" value="Cation efflux protein transmembrane domain-like"/>
    <property type="match status" value="1"/>
</dbReference>
<feature type="transmembrane region" description="Helical" evidence="7">
    <location>
        <begin position="47"/>
        <end position="67"/>
    </location>
</feature>
<dbReference type="PANTHER" id="PTHR43840">
    <property type="entry name" value="MITOCHONDRIAL METAL TRANSPORTER 1-RELATED"/>
    <property type="match status" value="1"/>
</dbReference>
<dbReference type="Gene3D" id="3.30.70.1350">
    <property type="entry name" value="Cation efflux protein, cytoplasmic domain"/>
    <property type="match status" value="1"/>
</dbReference>
<dbReference type="EMBL" id="JANRMI010000003">
    <property type="protein sequence ID" value="MDG0817157.1"/>
    <property type="molecule type" value="Genomic_DNA"/>
</dbReference>
<evidence type="ECO:0000259" key="9">
    <source>
        <dbReference type="Pfam" id="PF16916"/>
    </source>
</evidence>
<dbReference type="RefSeq" id="WP_277578632.1">
    <property type="nucleotide sequence ID" value="NZ_JANRMI010000003.1"/>
</dbReference>
<dbReference type="Proteomes" id="UP001152321">
    <property type="component" value="Unassembled WGS sequence"/>
</dbReference>
<evidence type="ECO:0000256" key="4">
    <source>
        <dbReference type="ARBA" id="ARBA00022692"/>
    </source>
</evidence>
<reference evidence="10" key="1">
    <citation type="submission" date="2022-08" db="EMBL/GenBank/DDBJ databases">
        <title>Novel Bdellovibrio Species Isolated from Svalbard: Designation Bdellovibrio svalbardensis.</title>
        <authorList>
            <person name="Mitchell R.J."/>
            <person name="Choi S.Y."/>
        </authorList>
    </citation>
    <scope>NUCLEOTIDE SEQUENCE</scope>
    <source>
        <strain evidence="10">PAP01</strain>
    </source>
</reference>
<feature type="transmembrane region" description="Helical" evidence="7">
    <location>
        <begin position="87"/>
        <end position="106"/>
    </location>
</feature>
<dbReference type="InterPro" id="IPR027469">
    <property type="entry name" value="Cation_efflux_TMD_sf"/>
</dbReference>
<keyword evidence="6 7" id="KW-0472">Membrane</keyword>
<name>A0ABT6DKW5_9BACT</name>
<dbReference type="InterPro" id="IPR036837">
    <property type="entry name" value="Cation_efflux_CTD_sf"/>
</dbReference>
<dbReference type="InterPro" id="IPR058533">
    <property type="entry name" value="Cation_efflux_TM"/>
</dbReference>
<feature type="transmembrane region" description="Helical" evidence="7">
    <location>
        <begin position="16"/>
        <end position="35"/>
    </location>
</feature>
<evidence type="ECO:0000259" key="8">
    <source>
        <dbReference type="Pfam" id="PF01545"/>
    </source>
</evidence>
<protein>
    <submittedName>
        <fullName evidence="10">Cation diffusion facilitator family transporter</fullName>
    </submittedName>
</protein>
<evidence type="ECO:0000256" key="6">
    <source>
        <dbReference type="ARBA" id="ARBA00023136"/>
    </source>
</evidence>
<proteinExistence type="inferred from homology"/>
<evidence type="ECO:0000313" key="11">
    <source>
        <dbReference type="Proteomes" id="UP001152321"/>
    </source>
</evidence>
<organism evidence="10 11">
    <name type="scientific">Bdellovibrio svalbardensis</name>
    <dbReference type="NCBI Taxonomy" id="2972972"/>
    <lineage>
        <taxon>Bacteria</taxon>
        <taxon>Pseudomonadati</taxon>
        <taxon>Bdellovibrionota</taxon>
        <taxon>Bdellovibrionia</taxon>
        <taxon>Bdellovibrionales</taxon>
        <taxon>Pseudobdellovibrionaceae</taxon>
        <taxon>Bdellovibrio</taxon>
    </lineage>
</organism>
<feature type="domain" description="Cation efflux protein cytoplasmic" evidence="9">
    <location>
        <begin position="220"/>
        <end position="294"/>
    </location>
</feature>
<evidence type="ECO:0000256" key="2">
    <source>
        <dbReference type="ARBA" id="ARBA00008114"/>
    </source>
</evidence>
<dbReference type="PANTHER" id="PTHR43840:SF15">
    <property type="entry name" value="MITOCHONDRIAL METAL TRANSPORTER 1-RELATED"/>
    <property type="match status" value="1"/>
</dbReference>
<dbReference type="InterPro" id="IPR002524">
    <property type="entry name" value="Cation_efflux"/>
</dbReference>
<dbReference type="Pfam" id="PF01545">
    <property type="entry name" value="Cation_efflux"/>
    <property type="match status" value="1"/>
</dbReference>
<keyword evidence="4 7" id="KW-0812">Transmembrane</keyword>
<evidence type="ECO:0000256" key="7">
    <source>
        <dbReference type="SAM" id="Phobius"/>
    </source>
</evidence>
<feature type="domain" description="Cation efflux protein transmembrane" evidence="8">
    <location>
        <begin position="18"/>
        <end position="207"/>
    </location>
</feature>
<keyword evidence="5 7" id="KW-1133">Transmembrane helix</keyword>
<dbReference type="SUPFAM" id="SSF160240">
    <property type="entry name" value="Cation efflux protein cytoplasmic domain-like"/>
    <property type="match status" value="1"/>
</dbReference>
<dbReference type="NCBIfam" id="TIGR01297">
    <property type="entry name" value="CDF"/>
    <property type="match status" value="1"/>
</dbReference>
<evidence type="ECO:0000313" key="10">
    <source>
        <dbReference type="EMBL" id="MDG0817157.1"/>
    </source>
</evidence>
<feature type="transmembrane region" description="Helical" evidence="7">
    <location>
        <begin position="158"/>
        <end position="177"/>
    </location>
</feature>
<dbReference type="Gene3D" id="1.20.1510.10">
    <property type="entry name" value="Cation efflux protein transmembrane domain"/>
    <property type="match status" value="1"/>
</dbReference>
<comment type="similarity">
    <text evidence="2">Belongs to the cation diffusion facilitator (CDF) transporter (TC 2.A.4) family.</text>
</comment>
<keyword evidence="3" id="KW-0813">Transport</keyword>
<comment type="caution">
    <text evidence="10">The sequence shown here is derived from an EMBL/GenBank/DDBJ whole genome shotgun (WGS) entry which is preliminary data.</text>
</comment>
<accession>A0ABT6DKW5</accession>
<feature type="transmembrane region" description="Helical" evidence="7">
    <location>
        <begin position="118"/>
        <end position="138"/>
    </location>
</feature>
<gene>
    <name evidence="10" type="ORF">NWE73_12320</name>
</gene>
<evidence type="ECO:0000256" key="5">
    <source>
        <dbReference type="ARBA" id="ARBA00022989"/>
    </source>
</evidence>
<dbReference type="InterPro" id="IPR050291">
    <property type="entry name" value="CDF_Transporter"/>
</dbReference>
<evidence type="ECO:0000256" key="3">
    <source>
        <dbReference type="ARBA" id="ARBA00022448"/>
    </source>
</evidence>
<keyword evidence="11" id="KW-1185">Reference proteome</keyword>
<comment type="subcellular location">
    <subcellularLocation>
        <location evidence="1">Membrane</location>
        <topology evidence="1">Multi-pass membrane protein</topology>
    </subcellularLocation>
</comment>
<evidence type="ECO:0000256" key="1">
    <source>
        <dbReference type="ARBA" id="ARBA00004141"/>
    </source>
</evidence>
<dbReference type="Pfam" id="PF16916">
    <property type="entry name" value="ZT_dimer"/>
    <property type="match status" value="1"/>
</dbReference>